<gene>
    <name evidence="3" type="ORF">XAT740_LOCUS16508</name>
</gene>
<keyword evidence="2" id="KW-0342">GTP-binding</keyword>
<dbReference type="PANTHER" id="PTHR24070">
    <property type="entry name" value="RAS, DI-RAS, AND RHEB FAMILY MEMBERS OF SMALL GTPASE SUPERFAMILY"/>
    <property type="match status" value="1"/>
</dbReference>
<comment type="caution">
    <text evidence="3">The sequence shown here is derived from an EMBL/GenBank/DDBJ whole genome shotgun (WGS) entry which is preliminary data.</text>
</comment>
<keyword evidence="4" id="KW-1185">Reference proteome</keyword>
<dbReference type="FunFam" id="3.40.50.300:FF:002309">
    <property type="entry name" value="Ras-related protein Ral-A"/>
    <property type="match status" value="1"/>
</dbReference>
<dbReference type="GO" id="GO:0003924">
    <property type="term" value="F:GTPase activity"/>
    <property type="evidence" value="ECO:0007669"/>
    <property type="project" value="InterPro"/>
</dbReference>
<dbReference type="EMBL" id="CAJNOR010001053">
    <property type="protein sequence ID" value="CAF1065243.1"/>
    <property type="molecule type" value="Genomic_DNA"/>
</dbReference>
<dbReference type="PROSITE" id="PS51419">
    <property type="entry name" value="RAB"/>
    <property type="match status" value="1"/>
</dbReference>
<dbReference type="PROSITE" id="PS51420">
    <property type="entry name" value="RHO"/>
    <property type="match status" value="1"/>
</dbReference>
<protein>
    <submittedName>
        <fullName evidence="3">Uncharacterized protein</fullName>
    </submittedName>
</protein>
<dbReference type="Proteomes" id="UP000663828">
    <property type="component" value="Unassembled WGS sequence"/>
</dbReference>
<evidence type="ECO:0000256" key="2">
    <source>
        <dbReference type="ARBA" id="ARBA00023134"/>
    </source>
</evidence>
<dbReference type="SMART" id="SM00174">
    <property type="entry name" value="RHO"/>
    <property type="match status" value="1"/>
</dbReference>
<dbReference type="AlphaFoldDB" id="A0A814LH87"/>
<evidence type="ECO:0000313" key="4">
    <source>
        <dbReference type="Proteomes" id="UP000663828"/>
    </source>
</evidence>
<dbReference type="PRINTS" id="PR00449">
    <property type="entry name" value="RASTRNSFRMNG"/>
</dbReference>
<dbReference type="Gene3D" id="3.40.50.300">
    <property type="entry name" value="P-loop containing nucleotide triphosphate hydrolases"/>
    <property type="match status" value="1"/>
</dbReference>
<dbReference type="GO" id="GO:0016020">
    <property type="term" value="C:membrane"/>
    <property type="evidence" value="ECO:0007669"/>
    <property type="project" value="InterPro"/>
</dbReference>
<organism evidence="3 4">
    <name type="scientific">Adineta ricciae</name>
    <name type="common">Rotifer</name>
    <dbReference type="NCBI Taxonomy" id="249248"/>
    <lineage>
        <taxon>Eukaryota</taxon>
        <taxon>Metazoa</taxon>
        <taxon>Spiralia</taxon>
        <taxon>Gnathifera</taxon>
        <taxon>Rotifera</taxon>
        <taxon>Eurotatoria</taxon>
        <taxon>Bdelloidea</taxon>
        <taxon>Adinetida</taxon>
        <taxon>Adinetidae</taxon>
        <taxon>Adineta</taxon>
    </lineage>
</organism>
<dbReference type="SMART" id="SM00176">
    <property type="entry name" value="RAN"/>
    <property type="match status" value="1"/>
</dbReference>
<dbReference type="GO" id="GO:0005525">
    <property type="term" value="F:GTP binding"/>
    <property type="evidence" value="ECO:0007669"/>
    <property type="project" value="UniProtKB-KW"/>
</dbReference>
<dbReference type="GO" id="GO:0007165">
    <property type="term" value="P:signal transduction"/>
    <property type="evidence" value="ECO:0007669"/>
    <property type="project" value="InterPro"/>
</dbReference>
<evidence type="ECO:0000313" key="3">
    <source>
        <dbReference type="EMBL" id="CAF1065243.1"/>
    </source>
</evidence>
<proteinExistence type="predicted"/>
<dbReference type="InterPro" id="IPR020849">
    <property type="entry name" value="Small_GTPase_Ras-type"/>
</dbReference>
<dbReference type="CDD" id="cd04139">
    <property type="entry name" value="RalA_RalB"/>
    <property type="match status" value="1"/>
</dbReference>
<dbReference type="Pfam" id="PF00071">
    <property type="entry name" value="Ras"/>
    <property type="match status" value="2"/>
</dbReference>
<dbReference type="InterPro" id="IPR005225">
    <property type="entry name" value="Small_GTP-bd"/>
</dbReference>
<dbReference type="SMART" id="SM00173">
    <property type="entry name" value="RAS"/>
    <property type="match status" value="1"/>
</dbReference>
<accession>A0A814LH87</accession>
<dbReference type="InterPro" id="IPR027417">
    <property type="entry name" value="P-loop_NTPase"/>
</dbReference>
<keyword evidence="1" id="KW-0547">Nucleotide-binding</keyword>
<dbReference type="SMART" id="SM00175">
    <property type="entry name" value="RAB"/>
    <property type="match status" value="1"/>
</dbReference>
<dbReference type="InterPro" id="IPR001806">
    <property type="entry name" value="Small_GTPase"/>
</dbReference>
<reference evidence="3" key="1">
    <citation type="submission" date="2021-02" db="EMBL/GenBank/DDBJ databases">
        <authorList>
            <person name="Nowell W R."/>
        </authorList>
    </citation>
    <scope>NUCLEOTIDE SEQUENCE</scope>
</reference>
<dbReference type="NCBIfam" id="TIGR00231">
    <property type="entry name" value="small_GTP"/>
    <property type="match status" value="1"/>
</dbReference>
<dbReference type="SUPFAM" id="SSF52540">
    <property type="entry name" value="P-loop containing nucleoside triphosphate hydrolases"/>
    <property type="match status" value="1"/>
</dbReference>
<evidence type="ECO:0000256" key="1">
    <source>
        <dbReference type="ARBA" id="ARBA00022741"/>
    </source>
</evidence>
<name>A0A814LH87_ADIRI</name>
<dbReference type="PROSITE" id="PS51421">
    <property type="entry name" value="RAS"/>
    <property type="match status" value="1"/>
</dbReference>
<sequence>MAASNKTAAVYRLIMVGSGGVGKSALTLQYMYDEFVVDYEPTKADSYRKAVMLDGEEVQIDILDTAGQENYAGLFALNNYANNSDDCILAIRDTYIRSGEGFLLVFDVTDSESFSDLNELYEQILRVKNGGTNIPAILVGNKIDLAERRKVTLEEAEQKARSWSIRYIETSAKTKHNVDKVFCELMRIVRPFKNPVRETHTVAPPGPRIKPQKTKKGSKCVIL</sequence>